<comment type="caution">
    <text evidence="2">The sequence shown here is derived from an EMBL/GenBank/DDBJ whole genome shotgun (WGS) entry which is preliminary data.</text>
</comment>
<gene>
    <name evidence="2" type="ORF">CN311_23280</name>
</gene>
<organism evidence="2 3">
    <name type="scientific">Mesorhizobium sanjuanii</name>
    <dbReference type="NCBI Taxonomy" id="2037900"/>
    <lineage>
        <taxon>Bacteria</taxon>
        <taxon>Pseudomonadati</taxon>
        <taxon>Pseudomonadota</taxon>
        <taxon>Alphaproteobacteria</taxon>
        <taxon>Hyphomicrobiales</taxon>
        <taxon>Phyllobacteriaceae</taxon>
        <taxon>Mesorhizobium</taxon>
    </lineage>
</organism>
<dbReference type="AlphaFoldDB" id="A0A2A6FAM3"/>
<sequence length="83" mass="9913">MHDEWITKFRENPSEQLHWHTGRYEGMWTKYPYPMVAPNYGTTINSCEVERLRRKISAKPPEAIRKVRHDESDPLPVLHKLRG</sequence>
<evidence type="ECO:0000313" key="2">
    <source>
        <dbReference type="EMBL" id="PDQ18701.1"/>
    </source>
</evidence>
<protein>
    <submittedName>
        <fullName evidence="2">Uncharacterized protein</fullName>
    </submittedName>
</protein>
<keyword evidence="3" id="KW-1185">Reference proteome</keyword>
<feature type="region of interest" description="Disordered" evidence="1">
    <location>
        <begin position="60"/>
        <end position="83"/>
    </location>
</feature>
<reference evidence="2 3" key="1">
    <citation type="submission" date="2017-09" db="EMBL/GenBank/DDBJ databases">
        <title>Mesorhizobum sanjuanii sp. nov. isolated from nodules of Lotus tenuis in saline-alkaline lowlands of Flooding Pampa.</title>
        <authorList>
            <person name="Sannazzaro A.I."/>
            <person name="Torres Tejerizo G.A."/>
            <person name="Fontana F."/>
            <person name="Cumpa Velazquez L.M."/>
            <person name="Hansen L."/>
            <person name="Pistorio M."/>
            <person name="Estrella M.J."/>
        </authorList>
    </citation>
    <scope>NUCLEOTIDE SEQUENCE [LARGE SCALE GENOMIC DNA]</scope>
    <source>
        <strain evidence="2 3">BSA136</strain>
    </source>
</reference>
<dbReference type="Proteomes" id="UP000219182">
    <property type="component" value="Unassembled WGS sequence"/>
</dbReference>
<dbReference type="EMBL" id="NWQG01000172">
    <property type="protein sequence ID" value="PDQ18701.1"/>
    <property type="molecule type" value="Genomic_DNA"/>
</dbReference>
<name>A0A2A6FAM3_9HYPH</name>
<accession>A0A2A6FAM3</accession>
<proteinExistence type="predicted"/>
<evidence type="ECO:0000313" key="3">
    <source>
        <dbReference type="Proteomes" id="UP000219182"/>
    </source>
</evidence>
<evidence type="ECO:0000256" key="1">
    <source>
        <dbReference type="SAM" id="MobiDB-lite"/>
    </source>
</evidence>
<feature type="compositionally biased region" description="Basic and acidic residues" evidence="1">
    <location>
        <begin position="62"/>
        <end position="72"/>
    </location>
</feature>